<comment type="caution">
    <text evidence="2">The sequence shown here is derived from an EMBL/GenBank/DDBJ whole genome shotgun (WGS) entry which is preliminary data.</text>
</comment>
<dbReference type="Proteomes" id="UP001363010">
    <property type="component" value="Unassembled WGS sequence"/>
</dbReference>
<keyword evidence="3" id="KW-1185">Reference proteome</keyword>
<dbReference type="Pfam" id="PF01161">
    <property type="entry name" value="PBP"/>
    <property type="match status" value="1"/>
</dbReference>
<feature type="chain" id="PRO_5045806052" evidence="1">
    <location>
        <begin position="26"/>
        <end position="190"/>
    </location>
</feature>
<name>A0ABU8VU89_9BURK</name>
<gene>
    <name evidence="2" type="ORF">WKW80_04870</name>
</gene>
<dbReference type="NCBIfam" id="TIGR00481">
    <property type="entry name" value="YbhB/YbcL family Raf kinase inhibitor-like protein"/>
    <property type="match status" value="1"/>
</dbReference>
<organism evidence="2 3">
    <name type="scientific">Variovorax humicola</name>
    <dbReference type="NCBI Taxonomy" id="1769758"/>
    <lineage>
        <taxon>Bacteria</taxon>
        <taxon>Pseudomonadati</taxon>
        <taxon>Pseudomonadota</taxon>
        <taxon>Betaproteobacteria</taxon>
        <taxon>Burkholderiales</taxon>
        <taxon>Comamonadaceae</taxon>
        <taxon>Variovorax</taxon>
    </lineage>
</organism>
<keyword evidence="2" id="KW-0649">Protein kinase inhibitor</keyword>
<evidence type="ECO:0000256" key="1">
    <source>
        <dbReference type="SAM" id="SignalP"/>
    </source>
</evidence>
<reference evidence="2 3" key="1">
    <citation type="submission" date="2024-03" db="EMBL/GenBank/DDBJ databases">
        <title>Novel species of the genus Variovorax.</title>
        <authorList>
            <person name="Liu Q."/>
            <person name="Xin Y.-H."/>
        </authorList>
    </citation>
    <scope>NUCLEOTIDE SEQUENCE [LARGE SCALE GENOMIC DNA]</scope>
    <source>
        <strain evidence="2 3">KACC 18501</strain>
    </source>
</reference>
<sequence>MTLRSTLRSTSLAAALAAGATLAHSAGFELASPTIKPGSMLSDAQVFNGFGCTGKNISPTLKWSGAPKDTKSYAVTVYDPDAPTGSGWWHWVVYNIPASANELPEGAGGADGKGLPAGSVQGRTDFGAPGFGGACPPPGDKPHRYVFTVFALKTDKLDIPADGSAALVGYMVNANKIGSATFTAKYGRKK</sequence>
<accession>A0ABU8VU89</accession>
<protein>
    <submittedName>
        <fullName evidence="2">YbhB/YbcL family Raf kinase inhibitor-like protein</fullName>
    </submittedName>
</protein>
<dbReference type="CDD" id="cd00865">
    <property type="entry name" value="PEBP_bact_arch"/>
    <property type="match status" value="1"/>
</dbReference>
<dbReference type="EMBL" id="JBBKZV010000002">
    <property type="protein sequence ID" value="MEJ8821369.1"/>
    <property type="molecule type" value="Genomic_DNA"/>
</dbReference>
<evidence type="ECO:0000313" key="2">
    <source>
        <dbReference type="EMBL" id="MEJ8821369.1"/>
    </source>
</evidence>
<dbReference type="PANTHER" id="PTHR30289:SF1">
    <property type="entry name" value="PEBP (PHOSPHATIDYLETHANOLAMINE-BINDING PROTEIN) FAMILY PROTEIN"/>
    <property type="match status" value="1"/>
</dbReference>
<proteinExistence type="predicted"/>
<dbReference type="Gene3D" id="3.90.280.10">
    <property type="entry name" value="PEBP-like"/>
    <property type="match status" value="1"/>
</dbReference>
<dbReference type="RefSeq" id="WP_340362420.1">
    <property type="nucleotide sequence ID" value="NZ_JBBKZV010000002.1"/>
</dbReference>
<dbReference type="InterPro" id="IPR008914">
    <property type="entry name" value="PEBP"/>
</dbReference>
<dbReference type="InterPro" id="IPR005247">
    <property type="entry name" value="YbhB_YbcL/LppC-like"/>
</dbReference>
<dbReference type="SUPFAM" id="SSF49777">
    <property type="entry name" value="PEBP-like"/>
    <property type="match status" value="1"/>
</dbReference>
<feature type="signal peptide" evidence="1">
    <location>
        <begin position="1"/>
        <end position="25"/>
    </location>
</feature>
<keyword evidence="1" id="KW-0732">Signal</keyword>
<dbReference type="PANTHER" id="PTHR30289">
    <property type="entry name" value="UNCHARACTERIZED PROTEIN YBCL-RELATED"/>
    <property type="match status" value="1"/>
</dbReference>
<evidence type="ECO:0000313" key="3">
    <source>
        <dbReference type="Proteomes" id="UP001363010"/>
    </source>
</evidence>
<dbReference type="InterPro" id="IPR036610">
    <property type="entry name" value="PEBP-like_sf"/>
</dbReference>
<dbReference type="GO" id="GO:0004860">
    <property type="term" value="F:protein kinase inhibitor activity"/>
    <property type="evidence" value="ECO:0007669"/>
    <property type="project" value="UniProtKB-KW"/>
</dbReference>